<dbReference type="Proteomes" id="UP000243308">
    <property type="component" value="Unassembled WGS sequence"/>
</dbReference>
<feature type="region of interest" description="Disordered" evidence="3">
    <location>
        <begin position="978"/>
        <end position="1017"/>
    </location>
</feature>
<evidence type="ECO:0000313" key="7">
    <source>
        <dbReference type="Proteomes" id="UP000243308"/>
    </source>
</evidence>
<keyword evidence="6" id="KW-0808">Transferase</keyword>
<dbReference type="GO" id="GO:0005634">
    <property type="term" value="C:nucleus"/>
    <property type="evidence" value="ECO:0007669"/>
    <property type="project" value="TreeGrafter"/>
</dbReference>
<dbReference type="GO" id="GO:0004674">
    <property type="term" value="F:protein serine/threonine kinase activity"/>
    <property type="evidence" value="ECO:0007669"/>
    <property type="project" value="UniProtKB-KW"/>
</dbReference>
<feature type="transmembrane region" description="Helical" evidence="4">
    <location>
        <begin position="959"/>
        <end position="976"/>
    </location>
</feature>
<dbReference type="SUPFAM" id="SSF56112">
    <property type="entry name" value="Protein kinase-like (PK-like)"/>
    <property type="match status" value="1"/>
</dbReference>
<feature type="transmembrane region" description="Helical" evidence="4">
    <location>
        <begin position="688"/>
        <end position="710"/>
    </location>
</feature>
<keyword evidence="6" id="KW-0723">Serine/threonine-protein kinase</keyword>
<evidence type="ECO:0000256" key="1">
    <source>
        <dbReference type="ARBA" id="ARBA00022741"/>
    </source>
</evidence>
<feature type="region of interest" description="Disordered" evidence="3">
    <location>
        <begin position="1428"/>
        <end position="1456"/>
    </location>
</feature>
<dbReference type="EMBL" id="KN042433">
    <property type="protein sequence ID" value="KFH62203.1"/>
    <property type="molecule type" value="Genomic_DNA"/>
</dbReference>
<keyword evidence="4" id="KW-0472">Membrane</keyword>
<feature type="compositionally biased region" description="Low complexity" evidence="3">
    <location>
        <begin position="942"/>
        <end position="952"/>
    </location>
</feature>
<keyword evidence="4" id="KW-1133">Transmembrane helix</keyword>
<feature type="compositionally biased region" description="Low complexity" evidence="3">
    <location>
        <begin position="1222"/>
        <end position="1231"/>
    </location>
</feature>
<organism evidence="6 7">
    <name type="scientific">Podila verticillata NRRL 6337</name>
    <dbReference type="NCBI Taxonomy" id="1069443"/>
    <lineage>
        <taxon>Eukaryota</taxon>
        <taxon>Fungi</taxon>
        <taxon>Fungi incertae sedis</taxon>
        <taxon>Mucoromycota</taxon>
        <taxon>Mortierellomycotina</taxon>
        <taxon>Mortierellomycetes</taxon>
        <taxon>Mortierellales</taxon>
        <taxon>Mortierellaceae</taxon>
        <taxon>Podila</taxon>
    </lineage>
</organism>
<name>A0A086TJS6_9FUNG</name>
<feature type="compositionally biased region" description="Gly residues" evidence="3">
    <location>
        <begin position="561"/>
        <end position="631"/>
    </location>
</feature>
<keyword evidence="1" id="KW-0547">Nucleotide-binding</keyword>
<evidence type="ECO:0000256" key="3">
    <source>
        <dbReference type="SAM" id="MobiDB-lite"/>
    </source>
</evidence>
<dbReference type="SMART" id="SM00220">
    <property type="entry name" value="S_TKc"/>
    <property type="match status" value="1"/>
</dbReference>
<protein>
    <submittedName>
        <fullName evidence="6">Serine/threonine protein kinase</fullName>
    </submittedName>
</protein>
<feature type="region of interest" description="Disordered" evidence="3">
    <location>
        <begin position="1527"/>
        <end position="1561"/>
    </location>
</feature>
<dbReference type="OrthoDB" id="2440121at2759"/>
<dbReference type="GO" id="GO:0005524">
    <property type="term" value="F:ATP binding"/>
    <property type="evidence" value="ECO:0007669"/>
    <property type="project" value="UniProtKB-KW"/>
</dbReference>
<dbReference type="Gene3D" id="1.10.510.10">
    <property type="entry name" value="Transferase(Phosphotransferase) domain 1"/>
    <property type="match status" value="1"/>
</dbReference>
<feature type="compositionally biased region" description="Low complexity" evidence="3">
    <location>
        <begin position="978"/>
        <end position="1012"/>
    </location>
</feature>
<feature type="region of interest" description="Disordered" evidence="3">
    <location>
        <begin position="832"/>
        <end position="865"/>
    </location>
</feature>
<feature type="compositionally biased region" description="Low complexity" evidence="3">
    <location>
        <begin position="654"/>
        <end position="670"/>
    </location>
</feature>
<keyword evidence="6" id="KW-0418">Kinase</keyword>
<dbReference type="InterPro" id="IPR011009">
    <property type="entry name" value="Kinase-like_dom_sf"/>
</dbReference>
<feature type="compositionally biased region" description="Basic and acidic residues" evidence="3">
    <location>
        <begin position="501"/>
        <end position="528"/>
    </location>
</feature>
<dbReference type="InterPro" id="IPR050108">
    <property type="entry name" value="CDK"/>
</dbReference>
<evidence type="ECO:0000256" key="2">
    <source>
        <dbReference type="ARBA" id="ARBA00022840"/>
    </source>
</evidence>
<feature type="region of interest" description="Disordered" evidence="3">
    <location>
        <begin position="887"/>
        <end position="954"/>
    </location>
</feature>
<dbReference type="PANTHER" id="PTHR24056">
    <property type="entry name" value="CELL DIVISION PROTEIN KINASE"/>
    <property type="match status" value="1"/>
</dbReference>
<keyword evidence="4" id="KW-0812">Transmembrane</keyword>
<gene>
    <name evidence="6" type="ORF">MVEG_11841</name>
</gene>
<feature type="region of interest" description="Disordered" evidence="3">
    <location>
        <begin position="1203"/>
        <end position="1236"/>
    </location>
</feature>
<feature type="compositionally biased region" description="Polar residues" evidence="3">
    <location>
        <begin position="854"/>
        <end position="865"/>
    </location>
</feature>
<sequence>MLSSNSRIGQFGRAPSVIVVLAIIALFSQTLITFTYASTIRDHSQDHSSTSSSSSSLTKRWHAEPPPILQKPCLAVDLVHGRTYMIGYDSHDTLTFNFIQSNETCLSDKDDDDLDWRRAHWISLPYPGGGHAGRRFDTEHCFLSSDNQFVVPTFEADGEGGFSIWNHRERVWRHARISTRCSCHEESHERGSKVKVKKDAKHIKFEYPNRQAVVYQSLRTNVACRGGSSSASGEKCNEAIDTVVIHWKDANDRDHLTGVQLVNSQVYSCHDIKIGPDVLPKDLTLIASPNNPYHYTHKNSPQKLHHRGDHASRCENTTLFLIGPEGSGWFDIEIADRPSTRPIDILFMRPGAGKGGFHEMEAVSAKHPHAVYYRGRLWIFGKNDQGVNVWSIDSSSSHSYKFQPQSQGEHSPGGLACASCGTGVIVYGGCDSAEECSTNLRPGEEGDLSGKEAPVSIYRPGSNEEDDDDDDDDEDDEENHDNENGNDDIDYEGEESGSGGHESESGGHESESGGHESESGGHESESGGHESGSGGHDSGSHGDSGSRGGDSHSGGSDNGSHGSGGSGGDSHSGGSENGSGESGDGSSGGGGGSSGGGGGSSGGGGGGSEGGNGGSQGGNGGSQGGNGGIVPGGVIPNPYPNPDATPSVPALVQGTPTGTAAATPTNAGIPDNSRTTGDGDQNNKKTGAIVGGLFGAIGVIALVSLIFVLARRRRRNNETISEAAAVGAASPDDGEIGGAGAEGPSGVFAPGGPQSKYTAPAGGGGSVAMPPLAPIEDSPGGPSDSPAGPGGPSNSTGIPVGPSGSAHPSGPSGATIGAVTAGGVLVAGAIANKHKRKESQTTENRVFGDGHTAHANSSSESVNNNGILNAKRSSKAKFFMGGGDYKVPARRTSPVGLPAAPSGSETGTSPSGPSSVVPVGSGSNPDDQETVEIIPRDDDHTIISGSTSTSSSKVTNGKLIAGAAGIVIGAGAVAVAQHTSSSQENQPGSSSKKTTTTTTTTTTSGGSTTTTSQMDKKPIFVGGDKQEVIMDSENGSETDLRLIGHDRNESSTSSGTAMVIGDDGASAIMHHSGATSTTSVIGVHNNSSTTRIVTGSNKSTTVLSGSTTVSGERILTGATMVAGAGAVLVGQQQGQHLIVVERPPPTIQKTQITLKLSIIRYERSDASQATPLAKPGTLMFSQVEMIESAPEINISGSAFSHVRDSSKVTGQEDGLPSPVVPGPSGAASSSESEPRERSLRWMKNEFQWKREAGMLQHLRSDLYIAELFTLYSLPTFAEYRFVSVMGPFSRTLDTYIKERKGLRSTHSNALLANPQGPLTLPELKSLTDSISSAIKWCHDHHVVHLNLSPASIFLQEMYSEPDGQGGYRTSVYSSYSNKSFGADNAAVQVEHRWKLWNFNSARFVGEAVDLSMDTTPYTAPEILLASRRHHQKSSQRIIQAEGGEHSSSETKTTTSVSADGVVTKTMTTTSSSGSVSAQANNEPEKLMAATTMDMWSLGQIVYELHTGQPMFTSDEDALEKLTSALEKRGGVNGSPSSSSLGSGTGSSNGANDDEEDDGNDLDLAKTHSKIRRQLQHQISKIEEIPVQGAREVITGLLEMRQERRLDHEEIRTLYLDVQE</sequence>
<feature type="region of interest" description="Disordered" evidence="3">
    <location>
        <begin position="441"/>
        <end position="683"/>
    </location>
</feature>
<feature type="compositionally biased region" description="Acidic residues" evidence="3">
    <location>
        <begin position="1551"/>
        <end position="1560"/>
    </location>
</feature>
<evidence type="ECO:0000313" key="6">
    <source>
        <dbReference type="EMBL" id="KFH62203.1"/>
    </source>
</evidence>
<keyword evidence="7" id="KW-1185">Reference proteome</keyword>
<feature type="compositionally biased region" description="Low complexity" evidence="3">
    <location>
        <begin position="1533"/>
        <end position="1550"/>
    </location>
</feature>
<dbReference type="InterPro" id="IPR000719">
    <property type="entry name" value="Prot_kinase_dom"/>
</dbReference>
<feature type="region of interest" description="Disordered" evidence="3">
    <location>
        <begin position="727"/>
        <end position="815"/>
    </location>
</feature>
<dbReference type="PROSITE" id="PS50011">
    <property type="entry name" value="PROTEIN_KINASE_DOM"/>
    <property type="match status" value="1"/>
</dbReference>
<feature type="domain" description="Protein kinase" evidence="5">
    <location>
        <begin position="1188"/>
        <end position="1615"/>
    </location>
</feature>
<feature type="compositionally biased region" description="Low complexity" evidence="3">
    <location>
        <begin position="778"/>
        <end position="815"/>
    </location>
</feature>
<accession>A0A086TJS6</accession>
<proteinExistence type="predicted"/>
<keyword evidence="2" id="KW-0067">ATP-binding</keyword>
<evidence type="ECO:0000256" key="4">
    <source>
        <dbReference type="SAM" id="Phobius"/>
    </source>
</evidence>
<feature type="compositionally biased region" description="Acidic residues" evidence="3">
    <location>
        <begin position="463"/>
        <end position="495"/>
    </location>
</feature>
<dbReference type="CDD" id="cd12087">
    <property type="entry name" value="TM_EGFR-like"/>
    <property type="match status" value="1"/>
</dbReference>
<feature type="compositionally biased region" description="Low complexity" evidence="3">
    <location>
        <begin position="901"/>
        <end position="923"/>
    </location>
</feature>
<evidence type="ECO:0000259" key="5">
    <source>
        <dbReference type="PROSITE" id="PS50011"/>
    </source>
</evidence>
<reference evidence="6 7" key="1">
    <citation type="submission" date="2011-02" db="EMBL/GenBank/DDBJ databases">
        <title>The Genome Sequence of Mortierella verticillata NRRL 6337.</title>
        <authorList>
            <consortium name="The Broad Institute Genome Sequencing Platform"/>
            <person name="Russ C."/>
            <person name="Cuomo C."/>
            <person name="Burger G."/>
            <person name="Gray M.W."/>
            <person name="Holland P.W.H."/>
            <person name="King N."/>
            <person name="Lang F.B.F."/>
            <person name="Roger A.J."/>
            <person name="Ruiz-Trillo I."/>
            <person name="Young S.K."/>
            <person name="Zeng Q."/>
            <person name="Gargeya S."/>
            <person name="Alvarado L."/>
            <person name="Berlin A."/>
            <person name="Chapman S.B."/>
            <person name="Chen Z."/>
            <person name="Freedman E."/>
            <person name="Gellesch M."/>
            <person name="Goldberg J."/>
            <person name="Griggs A."/>
            <person name="Gujja S."/>
            <person name="Heilman E."/>
            <person name="Heiman D."/>
            <person name="Howarth C."/>
            <person name="Mehta T."/>
            <person name="Neiman D."/>
            <person name="Pearson M."/>
            <person name="Roberts A."/>
            <person name="Saif S."/>
            <person name="Shea T."/>
            <person name="Shenoy N."/>
            <person name="Sisk P."/>
            <person name="Stolte C."/>
            <person name="Sykes S."/>
            <person name="White J."/>
            <person name="Yandava C."/>
            <person name="Haas B."/>
            <person name="Nusbaum C."/>
            <person name="Birren B."/>
        </authorList>
    </citation>
    <scope>NUCLEOTIDE SEQUENCE [LARGE SCALE GENOMIC DNA]</scope>
    <source>
        <strain evidence="6 7">NRRL 6337</strain>
    </source>
</reference>